<dbReference type="EC" id="2.7.13.3" evidence="2"/>
<evidence type="ECO:0000256" key="3">
    <source>
        <dbReference type="ARBA" id="ARBA00022553"/>
    </source>
</evidence>
<dbReference type="Pfam" id="PF00989">
    <property type="entry name" value="PAS"/>
    <property type="match status" value="1"/>
</dbReference>
<feature type="coiled-coil region" evidence="6">
    <location>
        <begin position="496"/>
        <end position="556"/>
    </location>
</feature>
<dbReference type="PROSITE" id="PS50113">
    <property type="entry name" value="PAC"/>
    <property type="match status" value="4"/>
</dbReference>
<dbReference type="InterPro" id="IPR013767">
    <property type="entry name" value="PAS_fold"/>
</dbReference>
<feature type="domain" description="PAC" evidence="8">
    <location>
        <begin position="221"/>
        <end position="273"/>
    </location>
</feature>
<dbReference type="AlphaFoldDB" id="A0AA41HHM5"/>
<dbReference type="GO" id="GO:0004673">
    <property type="term" value="F:protein histidine kinase activity"/>
    <property type="evidence" value="ECO:0007669"/>
    <property type="project" value="UniProtKB-EC"/>
</dbReference>
<proteinExistence type="predicted"/>
<dbReference type="CDD" id="cd00130">
    <property type="entry name" value="PAS"/>
    <property type="match status" value="4"/>
</dbReference>
<feature type="domain" description="PAS" evidence="7">
    <location>
        <begin position="150"/>
        <end position="205"/>
    </location>
</feature>
<dbReference type="NCBIfam" id="TIGR00229">
    <property type="entry name" value="sensory_box"/>
    <property type="match status" value="4"/>
</dbReference>
<feature type="domain" description="PAS" evidence="7">
    <location>
        <begin position="21"/>
        <end position="95"/>
    </location>
</feature>
<feature type="domain" description="PAS" evidence="7">
    <location>
        <begin position="267"/>
        <end position="321"/>
    </location>
</feature>
<gene>
    <name evidence="9" type="ORF">KVP70_25625</name>
    <name evidence="10" type="ORF">L1274_000981</name>
</gene>
<feature type="domain" description="PAS" evidence="7">
    <location>
        <begin position="384"/>
        <end position="439"/>
    </location>
</feature>
<dbReference type="PANTHER" id="PTHR43304">
    <property type="entry name" value="PHYTOCHROME-LIKE PROTEIN CPH1"/>
    <property type="match status" value="1"/>
</dbReference>
<evidence type="ECO:0000256" key="2">
    <source>
        <dbReference type="ARBA" id="ARBA00012438"/>
    </source>
</evidence>
<keyword evidence="4" id="KW-0808">Transferase</keyword>
<evidence type="ECO:0000256" key="5">
    <source>
        <dbReference type="ARBA" id="ARBA00022777"/>
    </source>
</evidence>
<reference evidence="9" key="1">
    <citation type="submission" date="2021-07" db="EMBL/GenBank/DDBJ databases">
        <title>Characterization of violacein-producing bacteria and related species.</title>
        <authorList>
            <person name="Wilson H.S."/>
            <person name="De Leon M.E."/>
        </authorList>
    </citation>
    <scope>NUCLEOTIDE SEQUENCE</scope>
    <source>
        <strain evidence="9">HSC-15S17</strain>
    </source>
</reference>
<evidence type="ECO:0000256" key="4">
    <source>
        <dbReference type="ARBA" id="ARBA00022679"/>
    </source>
</evidence>
<evidence type="ECO:0000313" key="10">
    <source>
        <dbReference type="EMBL" id="MCP2007288.1"/>
    </source>
</evidence>
<comment type="caution">
    <text evidence="9">The sequence shown here is derived from an EMBL/GenBank/DDBJ whole genome shotgun (WGS) entry which is preliminary data.</text>
</comment>
<reference evidence="10" key="2">
    <citation type="submission" date="2022-03" db="EMBL/GenBank/DDBJ databases">
        <title>Genome Encyclopedia of Bacteria and Archaea VI: Functional Genomics of Type Strains.</title>
        <authorList>
            <person name="Whitman W."/>
        </authorList>
    </citation>
    <scope>NUCLEOTIDE SEQUENCE</scope>
    <source>
        <strain evidence="10">HSC-15S17</strain>
    </source>
</reference>
<dbReference type="EMBL" id="JALJZU010000002">
    <property type="protein sequence ID" value="MCP2007288.1"/>
    <property type="molecule type" value="Genomic_DNA"/>
</dbReference>
<protein>
    <recommendedName>
        <fullName evidence="2">histidine kinase</fullName>
        <ecNumber evidence="2">2.7.13.3</ecNumber>
    </recommendedName>
</protein>
<dbReference type="SMART" id="SM00086">
    <property type="entry name" value="PAC"/>
    <property type="match status" value="4"/>
</dbReference>
<dbReference type="InterPro" id="IPR001610">
    <property type="entry name" value="PAC"/>
</dbReference>
<dbReference type="PROSITE" id="PS50112">
    <property type="entry name" value="PAS"/>
    <property type="match status" value="4"/>
</dbReference>
<name>A0AA41HHM5_9BURK</name>
<keyword evidence="12" id="KW-1185">Reference proteome</keyword>
<dbReference type="SMART" id="SM00091">
    <property type="entry name" value="PAS"/>
    <property type="match status" value="4"/>
</dbReference>
<keyword evidence="5" id="KW-0418">Kinase</keyword>
<evidence type="ECO:0000259" key="8">
    <source>
        <dbReference type="PROSITE" id="PS50113"/>
    </source>
</evidence>
<feature type="domain" description="PAC" evidence="8">
    <location>
        <begin position="95"/>
        <end position="149"/>
    </location>
</feature>
<dbReference type="RefSeq" id="WP_217945247.1">
    <property type="nucleotide sequence ID" value="NZ_JAHTGR010000016.1"/>
</dbReference>
<dbReference type="PANTHER" id="PTHR43304:SF1">
    <property type="entry name" value="PAC DOMAIN-CONTAINING PROTEIN"/>
    <property type="match status" value="1"/>
</dbReference>
<keyword evidence="3" id="KW-0597">Phosphoprotein</keyword>
<evidence type="ECO:0000256" key="6">
    <source>
        <dbReference type="SAM" id="Coils"/>
    </source>
</evidence>
<dbReference type="InterPro" id="IPR000700">
    <property type="entry name" value="PAS-assoc_C"/>
</dbReference>
<dbReference type="GO" id="GO:0006355">
    <property type="term" value="P:regulation of DNA-templated transcription"/>
    <property type="evidence" value="ECO:0007669"/>
    <property type="project" value="InterPro"/>
</dbReference>
<evidence type="ECO:0000313" key="9">
    <source>
        <dbReference type="EMBL" id="MBV6324321.1"/>
    </source>
</evidence>
<feature type="domain" description="PAC" evidence="8">
    <location>
        <begin position="455"/>
        <end position="507"/>
    </location>
</feature>
<keyword evidence="6" id="KW-0175">Coiled coil</keyword>
<organism evidence="9 11">
    <name type="scientific">Duganella violaceipulchra</name>
    <dbReference type="NCBI Taxonomy" id="2849652"/>
    <lineage>
        <taxon>Bacteria</taxon>
        <taxon>Pseudomonadati</taxon>
        <taxon>Pseudomonadota</taxon>
        <taxon>Betaproteobacteria</taxon>
        <taxon>Burkholderiales</taxon>
        <taxon>Oxalobacteraceae</taxon>
        <taxon>Telluria group</taxon>
        <taxon>Duganella</taxon>
    </lineage>
</organism>
<dbReference type="EMBL" id="JAHTGR010000016">
    <property type="protein sequence ID" value="MBV6324321.1"/>
    <property type="molecule type" value="Genomic_DNA"/>
</dbReference>
<evidence type="ECO:0000313" key="12">
    <source>
        <dbReference type="Proteomes" id="UP001162889"/>
    </source>
</evidence>
<dbReference type="Pfam" id="PF13426">
    <property type="entry name" value="PAS_9"/>
    <property type="match status" value="3"/>
</dbReference>
<dbReference type="Proteomes" id="UP001155901">
    <property type="component" value="Unassembled WGS sequence"/>
</dbReference>
<dbReference type="InterPro" id="IPR052162">
    <property type="entry name" value="Sensor_kinase/Photoreceptor"/>
</dbReference>
<accession>A0AA41HHM5</accession>
<sequence length="556" mass="61229">MSSSISQAASSDAALTTTNEQSEFLQNILESSTEYSIIGKDLKGKIQLWNAGARRLYGYEPEDVIGKANSSMLHTPEDIAAGRPEQIMAAAMEKGKWEGTLTRVRNNGSRFTARVVITPRRDSTGKAIGYLLISKDISDEIRLTEELRATQFYARSLIEASLDPLVTISPEGKITDVNEGSIKVTGVPREKLIGTDFSDYFTEPEMAREGYQQVFSRGAVTDYPLTIRHKDGRLIDVLYNASVYKDAQGSVLGVFAAARDVTAQKQASQYARSLIEASLDPLVTISPEGKITDVNEGSIKVTGVARGKLIGTDFSDYFTEPARAREGYEQVFAEGFVTDYPLTIRGKDGSLTDVLYNASVYKDARGNVLGVFAAARDVTVQKQASQYARSLIEASLDPLVTISAEGKITDVNAASAEITGLAREKLIGTDFSDYFTEPEKAREGYKQVFDKGLVSNYPLTIRHRDSKLTDVLYNASVYKDTAGNVLGVFAAARDVTAQKKAEAEVAEQRTKELERLAELERFQRLTVGRELKMIELKKEIEEHKRAIGQLKNVEAR</sequence>
<evidence type="ECO:0000259" key="7">
    <source>
        <dbReference type="PROSITE" id="PS50112"/>
    </source>
</evidence>
<evidence type="ECO:0000313" key="11">
    <source>
        <dbReference type="Proteomes" id="UP001155901"/>
    </source>
</evidence>
<evidence type="ECO:0000256" key="1">
    <source>
        <dbReference type="ARBA" id="ARBA00000085"/>
    </source>
</evidence>
<dbReference type="Proteomes" id="UP001162889">
    <property type="component" value="Unassembled WGS sequence"/>
</dbReference>
<dbReference type="InterPro" id="IPR000014">
    <property type="entry name" value="PAS"/>
</dbReference>
<comment type="catalytic activity">
    <reaction evidence="1">
        <text>ATP + protein L-histidine = ADP + protein N-phospho-L-histidine.</text>
        <dbReference type="EC" id="2.7.13.3"/>
    </reaction>
</comment>
<feature type="domain" description="PAC" evidence="8">
    <location>
        <begin position="338"/>
        <end position="390"/>
    </location>
</feature>